<sequence>MNRKSRSERWRRISSFALVTFAVFSLIVAWVAMQLSSQFYMADLHTRSQATLSVQAAGLEKYLDKYRLLPPLLARRSDIVQILANDGHQRGQNVAKVIAGMSGAQEVWFQKSDGRIVASNLIGDASMAEQGMSSYADALRAAQQGRLGRQLVLSRSGGPASYVFIAPVRQGDQDYGFIAVRVSLEGVEQSWALSKDRLVAVDQNGIVVATNQPSWRGERLVASQTMRRGRTSSKGNGVIERRWSDMDFQLVRLGPPLNKSNFQMIEQDLPVLNWEVVLFADTAQVRQQSVWAALVALLLCVVGSGMFWIAGERRRRLLERIRQDKVYAARLEERVHARTCELSNMNALLAQEVKEREAAEKELQQAQAGLVQSAKLATLGEMSAAISHEFNQPLGAIRTHSENAQVLIETGKTERALKSLGKIVAMVERMAAISHVLKGFTRKAGSDLVPVKVSAVVDEVLMMTGPRCKQIGVCATVVQDDKSIEVLAGQVRLAQVLMNLMSNALDAMGEQDDPRIQISVMRTKQQVTIRFEDNGPGIPEDVAAHIFDPFFTTKDVGEGLGLGLSIAYKIIEDLDGQLRYERSALGGACFVIVLNDAFAVAGDLEKEDS</sequence>
<dbReference type="AlphaFoldDB" id="A0A166A4G8"/>
<feature type="transmembrane region" description="Helical" evidence="18">
    <location>
        <begin position="290"/>
        <end position="310"/>
    </location>
</feature>
<evidence type="ECO:0000256" key="16">
    <source>
        <dbReference type="ARBA" id="ARBA00073143"/>
    </source>
</evidence>
<dbReference type="InterPro" id="IPR003594">
    <property type="entry name" value="HATPase_dom"/>
</dbReference>
<feature type="transmembrane region" description="Helical" evidence="18">
    <location>
        <begin position="12"/>
        <end position="33"/>
    </location>
</feature>
<keyword evidence="11" id="KW-0067">ATP-binding</keyword>
<dbReference type="InterPro" id="IPR017055">
    <property type="entry name" value="Sig_transdc_His_kinase_DctB"/>
</dbReference>
<protein>
    <recommendedName>
        <fullName evidence="16">C4-dicarboxylate transport sensor protein DctB</fullName>
        <ecNumber evidence="3">2.7.13.3</ecNumber>
    </recommendedName>
</protein>
<feature type="coiled-coil region" evidence="17">
    <location>
        <begin position="342"/>
        <end position="369"/>
    </location>
</feature>
<dbReference type="STRING" id="989403.SAMN05421798_107275"/>
<dbReference type="InterPro" id="IPR005467">
    <property type="entry name" value="His_kinase_dom"/>
</dbReference>
<keyword evidence="14 18" id="KW-0472">Membrane</keyword>
<dbReference type="SUPFAM" id="SSF47384">
    <property type="entry name" value="Homodimeric domain of signal transducing histidine kinase"/>
    <property type="match status" value="1"/>
</dbReference>
<comment type="caution">
    <text evidence="20">The sequence shown here is derived from an EMBL/GenBank/DDBJ whole genome shotgun (WGS) entry which is preliminary data.</text>
</comment>
<comment type="function">
    <text evidence="15">Member of the two-component regulatory system DctB/DctD involved in the transport of C4-dicarboxylates. DctB functions as a membrane-associated protein kinase that phosphorylates DctD in response to environmental signals.</text>
</comment>
<evidence type="ECO:0000256" key="7">
    <source>
        <dbReference type="ARBA" id="ARBA00022679"/>
    </source>
</evidence>
<dbReference type="PRINTS" id="PR00344">
    <property type="entry name" value="BCTRLSENSOR"/>
</dbReference>
<dbReference type="GO" id="GO:0005886">
    <property type="term" value="C:plasma membrane"/>
    <property type="evidence" value="ECO:0007669"/>
    <property type="project" value="UniProtKB-SubCell"/>
</dbReference>
<keyword evidence="12 18" id="KW-1133">Transmembrane helix</keyword>
<keyword evidence="10" id="KW-0418">Kinase</keyword>
<dbReference type="CDD" id="cd00082">
    <property type="entry name" value="HisKA"/>
    <property type="match status" value="1"/>
</dbReference>
<keyword evidence="13" id="KW-0902">Two-component regulatory system</keyword>
<evidence type="ECO:0000256" key="5">
    <source>
        <dbReference type="ARBA" id="ARBA00022519"/>
    </source>
</evidence>
<evidence type="ECO:0000256" key="14">
    <source>
        <dbReference type="ARBA" id="ARBA00023136"/>
    </source>
</evidence>
<evidence type="ECO:0000313" key="20">
    <source>
        <dbReference type="EMBL" id="KZL20616.1"/>
    </source>
</evidence>
<keyword evidence="17" id="KW-0175">Coiled coil</keyword>
<dbReference type="FunFam" id="1.10.287.130:FF:000049">
    <property type="entry name" value="C4-dicarboxylate transport sensor protein DctB"/>
    <property type="match status" value="1"/>
</dbReference>
<dbReference type="Pfam" id="PF02518">
    <property type="entry name" value="HATPase_c"/>
    <property type="match status" value="1"/>
</dbReference>
<dbReference type="InterPro" id="IPR036890">
    <property type="entry name" value="HATPase_C_sf"/>
</dbReference>
<keyword evidence="6" id="KW-0597">Phosphoprotein</keyword>
<dbReference type="InterPro" id="IPR029151">
    <property type="entry name" value="Sensor-like_sf"/>
</dbReference>
<dbReference type="EMBL" id="LMCB01000006">
    <property type="protein sequence ID" value="KZL20616.1"/>
    <property type="molecule type" value="Genomic_DNA"/>
</dbReference>
<evidence type="ECO:0000256" key="1">
    <source>
        <dbReference type="ARBA" id="ARBA00000085"/>
    </source>
</evidence>
<dbReference type="Proteomes" id="UP000076577">
    <property type="component" value="Unassembled WGS sequence"/>
</dbReference>
<evidence type="ECO:0000256" key="18">
    <source>
        <dbReference type="SAM" id="Phobius"/>
    </source>
</evidence>
<dbReference type="PATRIC" id="fig|989403.3.peg.1186"/>
<keyword evidence="9" id="KW-0547">Nucleotide-binding</keyword>
<evidence type="ECO:0000256" key="6">
    <source>
        <dbReference type="ARBA" id="ARBA00022553"/>
    </source>
</evidence>
<name>A0A166A4G8_9HYPH</name>
<evidence type="ECO:0000256" key="11">
    <source>
        <dbReference type="ARBA" id="ARBA00022840"/>
    </source>
</evidence>
<evidence type="ECO:0000256" key="13">
    <source>
        <dbReference type="ARBA" id="ARBA00023012"/>
    </source>
</evidence>
<dbReference type="PANTHER" id="PTHR43065">
    <property type="entry name" value="SENSOR HISTIDINE KINASE"/>
    <property type="match status" value="1"/>
</dbReference>
<dbReference type="Gene3D" id="3.30.450.20">
    <property type="entry name" value="PAS domain"/>
    <property type="match status" value="2"/>
</dbReference>
<dbReference type="OrthoDB" id="7568856at2"/>
<evidence type="ECO:0000256" key="2">
    <source>
        <dbReference type="ARBA" id="ARBA00004429"/>
    </source>
</evidence>
<evidence type="ECO:0000256" key="17">
    <source>
        <dbReference type="SAM" id="Coils"/>
    </source>
</evidence>
<dbReference type="EC" id="2.7.13.3" evidence="3"/>
<keyword evidence="8 18" id="KW-0812">Transmembrane</keyword>
<feature type="domain" description="Histidine kinase" evidence="19">
    <location>
        <begin position="385"/>
        <end position="598"/>
    </location>
</feature>
<evidence type="ECO:0000256" key="8">
    <source>
        <dbReference type="ARBA" id="ARBA00022692"/>
    </source>
</evidence>
<keyword evidence="5" id="KW-0997">Cell inner membrane</keyword>
<dbReference type="SMART" id="SM00387">
    <property type="entry name" value="HATPase_c"/>
    <property type="match status" value="1"/>
</dbReference>
<evidence type="ECO:0000256" key="4">
    <source>
        <dbReference type="ARBA" id="ARBA00022475"/>
    </source>
</evidence>
<dbReference type="PANTHER" id="PTHR43065:SF46">
    <property type="entry name" value="C4-DICARBOXYLATE TRANSPORT SENSOR PROTEIN DCTB"/>
    <property type="match status" value="1"/>
</dbReference>
<dbReference type="GO" id="GO:0000155">
    <property type="term" value="F:phosphorelay sensor kinase activity"/>
    <property type="evidence" value="ECO:0007669"/>
    <property type="project" value="InterPro"/>
</dbReference>
<dbReference type="SUPFAM" id="SSF103190">
    <property type="entry name" value="Sensory domain-like"/>
    <property type="match status" value="1"/>
</dbReference>
<keyword evidence="7 20" id="KW-0808">Transferase</keyword>
<evidence type="ECO:0000259" key="19">
    <source>
        <dbReference type="PROSITE" id="PS50109"/>
    </source>
</evidence>
<evidence type="ECO:0000256" key="3">
    <source>
        <dbReference type="ARBA" id="ARBA00012438"/>
    </source>
</evidence>
<comment type="catalytic activity">
    <reaction evidence="1">
        <text>ATP + protein L-histidine = ADP + protein N-phospho-L-histidine.</text>
        <dbReference type="EC" id="2.7.13.3"/>
    </reaction>
</comment>
<dbReference type="PROSITE" id="PS50109">
    <property type="entry name" value="HIS_KIN"/>
    <property type="match status" value="1"/>
</dbReference>
<evidence type="ECO:0000256" key="9">
    <source>
        <dbReference type="ARBA" id="ARBA00022741"/>
    </source>
</evidence>
<dbReference type="Gene3D" id="3.30.565.10">
    <property type="entry name" value="Histidine kinase-like ATPase, C-terminal domain"/>
    <property type="match status" value="1"/>
</dbReference>
<dbReference type="InterPro" id="IPR004358">
    <property type="entry name" value="Sig_transdc_His_kin-like_C"/>
</dbReference>
<evidence type="ECO:0000313" key="21">
    <source>
        <dbReference type="Proteomes" id="UP000076577"/>
    </source>
</evidence>
<dbReference type="Gene3D" id="1.10.287.130">
    <property type="match status" value="1"/>
</dbReference>
<dbReference type="InterPro" id="IPR003661">
    <property type="entry name" value="HisK_dim/P_dom"/>
</dbReference>
<dbReference type="InterPro" id="IPR036097">
    <property type="entry name" value="HisK_dim/P_sf"/>
</dbReference>
<keyword evidence="4" id="KW-1003">Cell membrane</keyword>
<accession>A0A166A4G8</accession>
<dbReference type="SUPFAM" id="SSF55874">
    <property type="entry name" value="ATPase domain of HSP90 chaperone/DNA topoisomerase II/histidine kinase"/>
    <property type="match status" value="1"/>
</dbReference>
<evidence type="ECO:0000256" key="10">
    <source>
        <dbReference type="ARBA" id="ARBA00022777"/>
    </source>
</evidence>
<dbReference type="PIRSF" id="PIRSF036431">
    <property type="entry name" value="STHK_DctB"/>
    <property type="match status" value="1"/>
</dbReference>
<organism evidence="20 21">
    <name type="scientific">Pseudovibrio axinellae</name>
    <dbReference type="NCBI Taxonomy" id="989403"/>
    <lineage>
        <taxon>Bacteria</taxon>
        <taxon>Pseudomonadati</taxon>
        <taxon>Pseudomonadota</taxon>
        <taxon>Alphaproteobacteria</taxon>
        <taxon>Hyphomicrobiales</taxon>
        <taxon>Stappiaceae</taxon>
        <taxon>Pseudovibrio</taxon>
    </lineage>
</organism>
<reference evidence="20 21" key="1">
    <citation type="journal article" date="2016" name="Front. Microbiol.">
        <title>Comparative Genomic Analysis Reveals a Diverse Repertoire of Genes Involved in Prokaryote-Eukaryote Interactions within the Pseudovibrio Genus.</title>
        <authorList>
            <person name="Romano S."/>
            <person name="Fernandez-Guerra A."/>
            <person name="Reen F.J."/>
            <person name="Glockner F.O."/>
            <person name="Crowley S.P."/>
            <person name="O'Sullivan O."/>
            <person name="Cotter P.D."/>
            <person name="Adams C."/>
            <person name="Dobson A.D."/>
            <person name="O'Gara F."/>
        </authorList>
    </citation>
    <scope>NUCLEOTIDE SEQUENCE [LARGE SCALE GENOMIC DNA]</scope>
    <source>
        <strain evidence="20 21">Ad2</strain>
    </source>
</reference>
<evidence type="ECO:0000256" key="12">
    <source>
        <dbReference type="ARBA" id="ARBA00022989"/>
    </source>
</evidence>
<comment type="subcellular location">
    <subcellularLocation>
        <location evidence="2">Cell inner membrane</location>
        <topology evidence="2">Multi-pass membrane protein</topology>
    </subcellularLocation>
</comment>
<proteinExistence type="predicted"/>
<evidence type="ECO:0000256" key="15">
    <source>
        <dbReference type="ARBA" id="ARBA00059004"/>
    </source>
</evidence>
<gene>
    <name evidence="20" type="primary">dctB</name>
    <name evidence="20" type="ORF">PsAD2_01102</name>
</gene>
<dbReference type="GO" id="GO:0005524">
    <property type="term" value="F:ATP binding"/>
    <property type="evidence" value="ECO:0007669"/>
    <property type="project" value="UniProtKB-KW"/>
</dbReference>
<keyword evidence="21" id="KW-1185">Reference proteome</keyword>